<proteinExistence type="predicted"/>
<accession>A0ABQ2GDU1</accession>
<reference evidence="2" key="1">
    <citation type="journal article" date="2019" name="Int. J. Syst. Evol. Microbiol.">
        <title>The Global Catalogue of Microorganisms (GCM) 10K type strain sequencing project: providing services to taxonomists for standard genome sequencing and annotation.</title>
        <authorList>
            <consortium name="The Broad Institute Genomics Platform"/>
            <consortium name="The Broad Institute Genome Sequencing Center for Infectious Disease"/>
            <person name="Wu L."/>
            <person name="Ma J."/>
        </authorList>
    </citation>
    <scope>NUCLEOTIDE SEQUENCE [LARGE SCALE GENOMIC DNA]</scope>
    <source>
        <strain evidence="2">JCM 15442</strain>
    </source>
</reference>
<dbReference type="Proteomes" id="UP000639973">
    <property type="component" value="Unassembled WGS sequence"/>
</dbReference>
<dbReference type="RefSeq" id="WP_188973376.1">
    <property type="nucleotide sequence ID" value="NZ_BMOL01000017.1"/>
</dbReference>
<gene>
    <name evidence="1" type="ORF">GCM10010840_29940</name>
</gene>
<name>A0ABQ2GDU1_9DEIO</name>
<organism evidence="1 2">
    <name type="scientific">Deinococcus aerolatus</name>
    <dbReference type="NCBI Taxonomy" id="522487"/>
    <lineage>
        <taxon>Bacteria</taxon>
        <taxon>Thermotogati</taxon>
        <taxon>Deinococcota</taxon>
        <taxon>Deinococci</taxon>
        <taxon>Deinococcales</taxon>
        <taxon>Deinococcaceae</taxon>
        <taxon>Deinococcus</taxon>
    </lineage>
</organism>
<sequence>MDAVLHSKGPNTLIVPDGQVFHGDPFDDELCSTLILQTGLIEQVTRFDGAMPRTTERSSPGVFIQQRLPPKLRQW</sequence>
<dbReference type="EMBL" id="BMOL01000017">
    <property type="protein sequence ID" value="GGL89927.1"/>
    <property type="molecule type" value="Genomic_DNA"/>
</dbReference>
<keyword evidence="2" id="KW-1185">Reference proteome</keyword>
<evidence type="ECO:0000313" key="1">
    <source>
        <dbReference type="EMBL" id="GGL89927.1"/>
    </source>
</evidence>
<protein>
    <submittedName>
        <fullName evidence="1">Uncharacterized protein</fullName>
    </submittedName>
</protein>
<comment type="caution">
    <text evidence="1">The sequence shown here is derived from an EMBL/GenBank/DDBJ whole genome shotgun (WGS) entry which is preliminary data.</text>
</comment>
<evidence type="ECO:0000313" key="2">
    <source>
        <dbReference type="Proteomes" id="UP000639973"/>
    </source>
</evidence>